<sequence>MHDVLAPDQTKEVVSTMIKDLIIEEAHKTTPSPASTSNPEVQVGEPEAGHQSGLFTASTYRSPGTSLRSILH</sequence>
<evidence type="ECO:0000256" key="1">
    <source>
        <dbReference type="SAM" id="MobiDB-lite"/>
    </source>
</evidence>
<accession>A0A8T0AQ23</accession>
<feature type="compositionally biased region" description="Polar residues" evidence="1">
    <location>
        <begin position="53"/>
        <end position="72"/>
    </location>
</feature>
<evidence type="ECO:0000313" key="2">
    <source>
        <dbReference type="EMBL" id="KAF7694143.1"/>
    </source>
</evidence>
<reference evidence="2" key="1">
    <citation type="submission" date="2020-08" db="EMBL/GenBank/DDBJ databases">
        <title>Chromosome-level assembly of Southern catfish (Silurus meridionalis) provides insights into visual adaptation to the nocturnal and benthic lifestyles.</title>
        <authorList>
            <person name="Zhang Y."/>
            <person name="Wang D."/>
            <person name="Peng Z."/>
        </authorList>
    </citation>
    <scope>NUCLEOTIDE SEQUENCE</scope>
    <source>
        <strain evidence="2">SWU-2019-XX</strain>
        <tissue evidence="2">Muscle</tissue>
    </source>
</reference>
<comment type="caution">
    <text evidence="2">The sequence shown here is derived from an EMBL/GenBank/DDBJ whole genome shotgun (WGS) entry which is preliminary data.</text>
</comment>
<evidence type="ECO:0000313" key="3">
    <source>
        <dbReference type="Proteomes" id="UP000606274"/>
    </source>
</evidence>
<gene>
    <name evidence="2" type="ORF">HF521_007896</name>
</gene>
<feature type="compositionally biased region" description="Polar residues" evidence="1">
    <location>
        <begin position="29"/>
        <end position="40"/>
    </location>
</feature>
<feature type="region of interest" description="Disordered" evidence="1">
    <location>
        <begin position="24"/>
        <end position="72"/>
    </location>
</feature>
<dbReference type="Proteomes" id="UP000606274">
    <property type="component" value="Unassembled WGS sequence"/>
</dbReference>
<protein>
    <submittedName>
        <fullName evidence="2">Uncharacterized protein</fullName>
    </submittedName>
</protein>
<organism evidence="2 3">
    <name type="scientific">Silurus meridionalis</name>
    <name type="common">Southern catfish</name>
    <name type="synonym">Silurus soldatovi meridionalis</name>
    <dbReference type="NCBI Taxonomy" id="175797"/>
    <lineage>
        <taxon>Eukaryota</taxon>
        <taxon>Metazoa</taxon>
        <taxon>Chordata</taxon>
        <taxon>Craniata</taxon>
        <taxon>Vertebrata</taxon>
        <taxon>Euteleostomi</taxon>
        <taxon>Actinopterygii</taxon>
        <taxon>Neopterygii</taxon>
        <taxon>Teleostei</taxon>
        <taxon>Ostariophysi</taxon>
        <taxon>Siluriformes</taxon>
        <taxon>Siluridae</taxon>
        <taxon>Silurus</taxon>
    </lineage>
</organism>
<dbReference type="AlphaFoldDB" id="A0A8T0AQ23"/>
<dbReference type="EMBL" id="JABFDY010000018">
    <property type="protein sequence ID" value="KAF7694143.1"/>
    <property type="molecule type" value="Genomic_DNA"/>
</dbReference>
<proteinExistence type="predicted"/>
<keyword evidence="3" id="KW-1185">Reference proteome</keyword>
<name>A0A8T0AQ23_SILME</name>